<evidence type="ECO:0000313" key="3">
    <source>
        <dbReference type="Proteomes" id="UP000054683"/>
    </source>
</evidence>
<evidence type="ECO:0000259" key="1">
    <source>
        <dbReference type="Pfam" id="PF01850"/>
    </source>
</evidence>
<proteinExistence type="predicted"/>
<dbReference type="Proteomes" id="UP000054683">
    <property type="component" value="Unassembled WGS sequence"/>
</dbReference>
<keyword evidence="2" id="KW-0540">Nuclease</keyword>
<dbReference type="CDD" id="cd18692">
    <property type="entry name" value="PIN_VapC-like"/>
    <property type="match status" value="1"/>
</dbReference>
<dbReference type="InterPro" id="IPR002716">
    <property type="entry name" value="PIN_dom"/>
</dbReference>
<dbReference type="SUPFAM" id="SSF88723">
    <property type="entry name" value="PIN domain-like"/>
    <property type="match status" value="1"/>
</dbReference>
<keyword evidence="2" id="KW-0378">Hydrolase</keyword>
<keyword evidence="2" id="KW-0255">Endonuclease</keyword>
<gene>
    <name evidence="2" type="primary">vapC_2</name>
    <name evidence="2" type="ORF">AWB69_07915</name>
</gene>
<dbReference type="Gene3D" id="3.40.50.1010">
    <property type="entry name" value="5'-nuclease"/>
    <property type="match status" value="1"/>
</dbReference>
<sequence length="136" mass="14751">MAKVFLDSNVALYLLSGDAAKADRAEGLMAEGGVISVQVLNEVANVTRHKLAMSWHETNDVLDAVRAVCTTEPLTVETHDTGRRISERYGLSVYDSMIAAAALLAECDVLYSEDMHDGLVIDERLRIVNPFVGAGE</sequence>
<evidence type="ECO:0000313" key="2">
    <source>
        <dbReference type="EMBL" id="SAL67983.1"/>
    </source>
</evidence>
<dbReference type="GO" id="GO:0004519">
    <property type="term" value="F:endonuclease activity"/>
    <property type="evidence" value="ECO:0007669"/>
    <property type="project" value="UniProtKB-KW"/>
</dbReference>
<reference evidence="2 3" key="1">
    <citation type="submission" date="2016-01" db="EMBL/GenBank/DDBJ databases">
        <authorList>
            <person name="Oliw E.H."/>
        </authorList>
    </citation>
    <scope>NUCLEOTIDE SEQUENCE [LARGE SCALE GENOMIC DNA]</scope>
    <source>
        <strain evidence="2">LMG 27134</strain>
    </source>
</reference>
<dbReference type="Pfam" id="PF01850">
    <property type="entry name" value="PIN"/>
    <property type="match status" value="1"/>
</dbReference>
<dbReference type="AlphaFoldDB" id="A0A158JHP9"/>
<dbReference type="InterPro" id="IPR029060">
    <property type="entry name" value="PIN-like_dom_sf"/>
</dbReference>
<dbReference type="RefSeq" id="WP_062092025.1">
    <property type="nucleotide sequence ID" value="NZ_FCOK02000088.1"/>
</dbReference>
<name>A0A158JHP9_9BURK</name>
<accession>A0A158JHP9</accession>
<organism evidence="2 3">
    <name type="scientific">Caballeronia udeis</name>
    <dbReference type="NCBI Taxonomy" id="1232866"/>
    <lineage>
        <taxon>Bacteria</taxon>
        <taxon>Pseudomonadati</taxon>
        <taxon>Pseudomonadota</taxon>
        <taxon>Betaproteobacteria</taxon>
        <taxon>Burkholderiales</taxon>
        <taxon>Burkholderiaceae</taxon>
        <taxon>Caballeronia</taxon>
    </lineage>
</organism>
<dbReference type="EMBL" id="FCOK02000088">
    <property type="protein sequence ID" value="SAL67983.1"/>
    <property type="molecule type" value="Genomic_DNA"/>
</dbReference>
<feature type="domain" description="PIN" evidence="1">
    <location>
        <begin position="4"/>
        <end position="114"/>
    </location>
</feature>
<protein>
    <submittedName>
        <fullName evidence="2">tRNA(FMet)-specific endonuclease VapC</fullName>
    </submittedName>
</protein>